<organism evidence="2 3">
    <name type="scientific">Psychrobacter pasteurii</name>
    <dbReference type="NCBI Taxonomy" id="1945520"/>
    <lineage>
        <taxon>Bacteria</taxon>
        <taxon>Pseudomonadati</taxon>
        <taxon>Pseudomonadota</taxon>
        <taxon>Gammaproteobacteria</taxon>
        <taxon>Moraxellales</taxon>
        <taxon>Moraxellaceae</taxon>
        <taxon>Psychrobacter</taxon>
    </lineage>
</organism>
<feature type="transmembrane region" description="Helical" evidence="1">
    <location>
        <begin position="24"/>
        <end position="42"/>
    </location>
</feature>
<proteinExistence type="predicted"/>
<keyword evidence="1" id="KW-1133">Transmembrane helix</keyword>
<keyword evidence="3" id="KW-1185">Reference proteome</keyword>
<evidence type="ECO:0000256" key="1">
    <source>
        <dbReference type="SAM" id="Phobius"/>
    </source>
</evidence>
<name>A0A1R4EHV9_9GAMM</name>
<sequence length="250" mass="27282">MNNMKQAGPTPGNNSNSTAKSSGVLLKLVFLLVLILLSVLLWQQFNQDNSPQIQTVSREGVVSKIQQLNRLETVAYNVDTVITSEQPGSWQRLWQDEQKGLFIARGRVVAGVDLSELSPEMVQVTDPTEEQIATAKANAEAQGNEDMPITLMPNIMVTLPPAQIFTVYLQDIDVYDWQSGGLFGMKKVEPEILAQAQASAKEEVLKRACADGVMQQAEDNAKKEMQQLFAMTGAEVSVTTQGAGACQPVD</sequence>
<dbReference type="AlphaFoldDB" id="A0A1R4EHV9"/>
<keyword evidence="1" id="KW-0472">Membrane</keyword>
<evidence type="ECO:0008006" key="4">
    <source>
        <dbReference type="Google" id="ProtNLM"/>
    </source>
</evidence>
<dbReference type="RefSeq" id="WP_077449357.1">
    <property type="nucleotide sequence ID" value="NZ_FUGD01000116.1"/>
</dbReference>
<protein>
    <recommendedName>
        <fullName evidence="4">DUF4230 domain-containing protein</fullName>
    </recommendedName>
</protein>
<evidence type="ECO:0000313" key="2">
    <source>
        <dbReference type="EMBL" id="SJM37989.1"/>
    </source>
</evidence>
<gene>
    <name evidence="2" type="ORF">A1019T_01975</name>
</gene>
<dbReference type="InterPro" id="IPR025324">
    <property type="entry name" value="DUF4230"/>
</dbReference>
<accession>A0A1R4EHV9</accession>
<dbReference type="EMBL" id="FUGD01000116">
    <property type="protein sequence ID" value="SJM37989.1"/>
    <property type="molecule type" value="Genomic_DNA"/>
</dbReference>
<evidence type="ECO:0000313" key="3">
    <source>
        <dbReference type="Proteomes" id="UP000188169"/>
    </source>
</evidence>
<dbReference type="Proteomes" id="UP000188169">
    <property type="component" value="Unassembled WGS sequence"/>
</dbReference>
<dbReference type="STRING" id="1945520.A1019T_01975"/>
<dbReference type="Pfam" id="PF14014">
    <property type="entry name" value="DUF4230"/>
    <property type="match status" value="1"/>
</dbReference>
<reference evidence="3" key="1">
    <citation type="submission" date="2017-02" db="EMBL/GenBank/DDBJ databases">
        <authorList>
            <person name="Mornico D."/>
        </authorList>
    </citation>
    <scope>NUCLEOTIDE SEQUENCE [LARGE SCALE GENOMIC DNA]</scope>
</reference>
<keyword evidence="1" id="KW-0812">Transmembrane</keyword>